<evidence type="ECO:0000313" key="7">
    <source>
        <dbReference type="RefSeq" id="XP_012927033.1"/>
    </source>
</evidence>
<dbReference type="FunFam" id="3.40.50.1820:FF:000011">
    <property type="entry name" value="Carboxylic ester hydrolase"/>
    <property type="match status" value="1"/>
</dbReference>
<dbReference type="AlphaFoldDB" id="A0AAX6QWM6"/>
<dbReference type="InterPro" id="IPR050309">
    <property type="entry name" value="Type-B_Carboxylest/Lipase"/>
</dbReference>
<dbReference type="Gene3D" id="3.40.50.1820">
    <property type="entry name" value="alpha/beta hydrolase"/>
    <property type="match status" value="1"/>
</dbReference>
<evidence type="ECO:0000256" key="1">
    <source>
        <dbReference type="ARBA" id="ARBA00005964"/>
    </source>
</evidence>
<dbReference type="SUPFAM" id="SSF53474">
    <property type="entry name" value="alpha/beta-Hydrolases"/>
    <property type="match status" value="1"/>
</dbReference>
<reference evidence="7" key="1">
    <citation type="submission" date="2025-08" db="UniProtKB">
        <authorList>
            <consortium name="RefSeq"/>
        </authorList>
    </citation>
    <scope>IDENTIFICATION</scope>
</reference>
<gene>
    <name evidence="7" type="primary">LOC101696949</name>
</gene>
<dbReference type="GeneID" id="101696949"/>
<dbReference type="GO" id="GO:0016787">
    <property type="term" value="F:hydrolase activity"/>
    <property type="evidence" value="ECO:0007669"/>
    <property type="project" value="UniProtKB-KW"/>
</dbReference>
<evidence type="ECO:0000256" key="4">
    <source>
        <dbReference type="RuleBase" id="RU361235"/>
    </source>
</evidence>
<feature type="signal peptide" evidence="4">
    <location>
        <begin position="1"/>
        <end position="26"/>
    </location>
</feature>
<evidence type="ECO:0000259" key="5">
    <source>
        <dbReference type="Pfam" id="PF00135"/>
    </source>
</evidence>
<keyword evidence="3" id="KW-1015">Disulfide bond</keyword>
<name>A0AAX6QWM6_HETGA</name>
<dbReference type="CDD" id="cd00312">
    <property type="entry name" value="Esterase_lipase"/>
    <property type="match status" value="1"/>
</dbReference>
<keyword evidence="4" id="KW-0732">Signal</keyword>
<dbReference type="RefSeq" id="XP_012927033.1">
    <property type="nucleotide sequence ID" value="XM_013071579.2"/>
</dbReference>
<comment type="similarity">
    <text evidence="1 4">Belongs to the type-B carboxylesterase/lipase family.</text>
</comment>
<dbReference type="EC" id="3.1.1.-" evidence="4"/>
<accession>A0AAX6QWM6</accession>
<dbReference type="Pfam" id="PF00135">
    <property type="entry name" value="COesterase"/>
    <property type="match status" value="1"/>
</dbReference>
<proteinExistence type="inferred from homology"/>
<keyword evidence="2 4" id="KW-0378">Hydrolase</keyword>
<dbReference type="PROSITE" id="PS00122">
    <property type="entry name" value="CARBOXYLESTERASE_B_1"/>
    <property type="match status" value="1"/>
</dbReference>
<protein>
    <recommendedName>
        <fullName evidence="4">Carboxylic ester hydrolase</fullName>
        <ecNumber evidence="4">3.1.1.-</ecNumber>
    </recommendedName>
</protein>
<organism evidence="6 7">
    <name type="scientific">Heterocephalus glaber</name>
    <name type="common">Naked mole rat</name>
    <dbReference type="NCBI Taxonomy" id="10181"/>
    <lineage>
        <taxon>Eukaryota</taxon>
        <taxon>Metazoa</taxon>
        <taxon>Chordata</taxon>
        <taxon>Craniata</taxon>
        <taxon>Vertebrata</taxon>
        <taxon>Euteleostomi</taxon>
        <taxon>Mammalia</taxon>
        <taxon>Eutheria</taxon>
        <taxon>Euarchontoglires</taxon>
        <taxon>Glires</taxon>
        <taxon>Rodentia</taxon>
        <taxon>Hystricomorpha</taxon>
        <taxon>Bathyergidae</taxon>
        <taxon>Heterocephalus</taxon>
    </lineage>
</organism>
<dbReference type="PANTHER" id="PTHR11559">
    <property type="entry name" value="CARBOXYLESTERASE"/>
    <property type="match status" value="1"/>
</dbReference>
<keyword evidence="6" id="KW-1185">Reference proteome</keyword>
<feature type="domain" description="Carboxylesterase type B" evidence="5">
    <location>
        <begin position="33"/>
        <end position="538"/>
    </location>
</feature>
<evidence type="ECO:0000313" key="6">
    <source>
        <dbReference type="Proteomes" id="UP000694906"/>
    </source>
</evidence>
<dbReference type="InterPro" id="IPR002018">
    <property type="entry name" value="CarbesteraseB"/>
</dbReference>
<dbReference type="InterPro" id="IPR019826">
    <property type="entry name" value="Carboxylesterase_B_AS"/>
</dbReference>
<dbReference type="InterPro" id="IPR029058">
    <property type="entry name" value="AB_hydrolase_fold"/>
</dbReference>
<dbReference type="Proteomes" id="UP000694906">
    <property type="component" value="Unplaced"/>
</dbReference>
<dbReference type="PROSITE" id="PS00941">
    <property type="entry name" value="CARBOXYLESTERASE_B_2"/>
    <property type="match status" value="1"/>
</dbReference>
<dbReference type="InterPro" id="IPR019819">
    <property type="entry name" value="Carboxylesterase_B_CS"/>
</dbReference>
<evidence type="ECO:0000256" key="2">
    <source>
        <dbReference type="ARBA" id="ARBA00022801"/>
    </source>
</evidence>
<sequence length="574" mass="63012">MRLDRLPILLSAVSCGLLILLVPGQAQDSASLIRDTNTGKVRGSLVQVNGTGMGVYTFLGIPFAKPPVGLLRFAPPEAPEPWSDVRDGTSHPARCLQNADTMNAQVQMLLDVTVPTIRMSEDCLYLNIYTPAHAHEDSKLPVMVWIHGGALVGGMASMYDGSILAVSENVTVVIIQYRVGVLGFFSTGDQHASGNWGYLDQVAALHWVQQNIAHFGGNPDRVTIFGQSAGGTSVSSLVVSPMSQGLFHGAIMESGVAVLPGLISSSSEAVCTEVAKLSGCGQVDSEALVRCLRGKSEEEMLAITKTFKIIAGVVDGSFLPKHPKELLASPDFQPVPSIIGVNNDEYGWILPMYLGFPGNLNDMDRTTIQVELQIMSAQMMLPSKFGDLVMDEYMGDNEDPQTLKVQFLEMMGDYLFVIPALQVAHSQRTHGTVYFYEFQHPPSYLKNLRPPYVKADHGDEVPFVFRFFFHGIHLNFTEEEKLLSVRMMKYWANFARNGNPNGEDLPLWPALDHEEKYLQLNIPPSEGRALKAARLKFWTETLPGQLGAAQENHAGPQWPLCSTLLLFALSLHTL</sequence>
<feature type="chain" id="PRO_5043110593" description="Carboxylic ester hydrolase" evidence="4">
    <location>
        <begin position="27"/>
        <end position="574"/>
    </location>
</feature>
<evidence type="ECO:0000256" key="3">
    <source>
        <dbReference type="ARBA" id="ARBA00023157"/>
    </source>
</evidence>
<dbReference type="KEGG" id="hgl:101696949"/>